<dbReference type="SMART" id="SM00342">
    <property type="entry name" value="HTH_ARAC"/>
    <property type="match status" value="1"/>
</dbReference>
<dbReference type="Proteomes" id="UP000503540">
    <property type="component" value="Chromosome"/>
</dbReference>
<organism evidence="5 6">
    <name type="scientific">Nocardia arthritidis</name>
    <dbReference type="NCBI Taxonomy" id="228602"/>
    <lineage>
        <taxon>Bacteria</taxon>
        <taxon>Bacillati</taxon>
        <taxon>Actinomycetota</taxon>
        <taxon>Actinomycetes</taxon>
        <taxon>Mycobacteriales</taxon>
        <taxon>Nocardiaceae</taxon>
        <taxon>Nocardia</taxon>
    </lineage>
</organism>
<dbReference type="GO" id="GO:0003700">
    <property type="term" value="F:DNA-binding transcription factor activity"/>
    <property type="evidence" value="ECO:0007669"/>
    <property type="project" value="InterPro"/>
</dbReference>
<dbReference type="CDD" id="cd03137">
    <property type="entry name" value="GATase1_AraC_1"/>
    <property type="match status" value="1"/>
</dbReference>
<evidence type="ECO:0000313" key="5">
    <source>
        <dbReference type="EMBL" id="QIS09695.1"/>
    </source>
</evidence>
<dbReference type="InterPro" id="IPR029062">
    <property type="entry name" value="Class_I_gatase-like"/>
</dbReference>
<reference evidence="5 6" key="1">
    <citation type="journal article" date="2019" name="ACS Chem. Biol.">
        <title>Identification and Mobilization of a Cryptic Antibiotic Biosynthesis Gene Locus from a Human-Pathogenic Nocardia Isolate.</title>
        <authorList>
            <person name="Herisse M."/>
            <person name="Ishida K."/>
            <person name="Porter J.L."/>
            <person name="Howden B."/>
            <person name="Hertweck C."/>
            <person name="Stinear T.P."/>
            <person name="Pidot S.J."/>
        </authorList>
    </citation>
    <scope>NUCLEOTIDE SEQUENCE [LARGE SCALE GENOMIC DNA]</scope>
    <source>
        <strain evidence="5 6">AUSMDU00012717</strain>
    </source>
</reference>
<dbReference type="PROSITE" id="PS01124">
    <property type="entry name" value="HTH_ARAC_FAMILY_2"/>
    <property type="match status" value="1"/>
</dbReference>
<keyword evidence="6" id="KW-1185">Reference proteome</keyword>
<dbReference type="Pfam" id="PF01965">
    <property type="entry name" value="DJ-1_PfpI"/>
    <property type="match status" value="1"/>
</dbReference>
<dbReference type="PROSITE" id="PS00041">
    <property type="entry name" value="HTH_ARAC_FAMILY_1"/>
    <property type="match status" value="1"/>
</dbReference>
<dbReference type="InterPro" id="IPR009057">
    <property type="entry name" value="Homeodomain-like_sf"/>
</dbReference>
<dbReference type="PANTHER" id="PTHR43130:SF3">
    <property type="entry name" value="HTH-TYPE TRANSCRIPTIONAL REGULATOR RV1931C"/>
    <property type="match status" value="1"/>
</dbReference>
<keyword evidence="3" id="KW-0804">Transcription</keyword>
<dbReference type="KEGG" id="nah:F5544_08970"/>
<dbReference type="Gene3D" id="1.10.10.60">
    <property type="entry name" value="Homeodomain-like"/>
    <property type="match status" value="1"/>
</dbReference>
<dbReference type="SUPFAM" id="SSF52317">
    <property type="entry name" value="Class I glutamine amidotransferase-like"/>
    <property type="match status" value="1"/>
</dbReference>
<keyword evidence="1" id="KW-0805">Transcription regulation</keyword>
<dbReference type="PANTHER" id="PTHR43130">
    <property type="entry name" value="ARAC-FAMILY TRANSCRIPTIONAL REGULATOR"/>
    <property type="match status" value="1"/>
</dbReference>
<gene>
    <name evidence="5" type="ORF">F5544_08970</name>
</gene>
<evidence type="ECO:0000313" key="6">
    <source>
        <dbReference type="Proteomes" id="UP000503540"/>
    </source>
</evidence>
<dbReference type="InterPro" id="IPR018060">
    <property type="entry name" value="HTH_AraC"/>
</dbReference>
<keyword evidence="2" id="KW-0238">DNA-binding</keyword>
<evidence type="ECO:0000259" key="4">
    <source>
        <dbReference type="PROSITE" id="PS01124"/>
    </source>
</evidence>
<evidence type="ECO:0000256" key="3">
    <source>
        <dbReference type="ARBA" id="ARBA00023163"/>
    </source>
</evidence>
<name>A0A6G9Y8U8_9NOCA</name>
<dbReference type="InterPro" id="IPR052158">
    <property type="entry name" value="INH-QAR"/>
</dbReference>
<proteinExistence type="predicted"/>
<dbReference type="Pfam" id="PF12833">
    <property type="entry name" value="HTH_18"/>
    <property type="match status" value="1"/>
</dbReference>
<dbReference type="InterPro" id="IPR018062">
    <property type="entry name" value="HTH_AraC-typ_CS"/>
</dbReference>
<accession>A0A6G9Y8U8</accession>
<dbReference type="Gene3D" id="3.40.50.880">
    <property type="match status" value="1"/>
</dbReference>
<dbReference type="InterPro" id="IPR002818">
    <property type="entry name" value="DJ-1/PfpI"/>
</dbReference>
<sequence>MRVVAITIPDGVNAFDAVSGGQIFAAARLPDGSPCYDVRFCGEPTDALASGQQCFSLRPKWPFAAVDEADTVIVPAAASIFDPPAPRLADAIERAVGRGARVASICTGAFALGALGLLDGLRATTHWQYCDELARRYPLIEVDPAVLFVDNNTILTSAGASAGMDMCLHMVRCDYGSAVATETARRIVMPPQRAGGQAQFINRHVPPQGATALQPVLTWIEEHLENPLTLADIANHAGLSIRTLQRRFRTQLGTTALQWLLSARIHRAQQLLETTDLPIERIADESGFGSVVTLRHHFTRTVGTAPRNYRRTFGAPSAV</sequence>
<dbReference type="SUPFAM" id="SSF46689">
    <property type="entry name" value="Homeodomain-like"/>
    <property type="match status" value="2"/>
</dbReference>
<protein>
    <submittedName>
        <fullName evidence="5">Helix-turn-helix domain-containing protein</fullName>
    </submittedName>
</protein>
<evidence type="ECO:0000256" key="1">
    <source>
        <dbReference type="ARBA" id="ARBA00023015"/>
    </source>
</evidence>
<feature type="domain" description="HTH araC/xylS-type" evidence="4">
    <location>
        <begin position="214"/>
        <end position="312"/>
    </location>
</feature>
<dbReference type="EMBL" id="CP046172">
    <property type="protein sequence ID" value="QIS09695.1"/>
    <property type="molecule type" value="Genomic_DNA"/>
</dbReference>
<dbReference type="AlphaFoldDB" id="A0A6G9Y8U8"/>
<dbReference type="RefSeq" id="WP_167472766.1">
    <property type="nucleotide sequence ID" value="NZ_CP046172.1"/>
</dbReference>
<dbReference type="GO" id="GO:0043565">
    <property type="term" value="F:sequence-specific DNA binding"/>
    <property type="evidence" value="ECO:0007669"/>
    <property type="project" value="InterPro"/>
</dbReference>
<evidence type="ECO:0000256" key="2">
    <source>
        <dbReference type="ARBA" id="ARBA00023125"/>
    </source>
</evidence>